<dbReference type="PANTHER" id="PTHR30093">
    <property type="entry name" value="GENERAL SECRETION PATHWAY PROTEIN G"/>
    <property type="match status" value="1"/>
</dbReference>
<dbReference type="eggNOG" id="COG2165">
    <property type="taxonomic scope" value="Bacteria"/>
</dbReference>
<reference evidence="3 4" key="1">
    <citation type="journal article" date="2011" name="J. Bacteriol.">
        <title>Genome sequence of Chthoniobacter flavus Ellin428, an aerobic heterotrophic soil bacterium.</title>
        <authorList>
            <person name="Kant R."/>
            <person name="van Passel M.W."/>
            <person name="Palva A."/>
            <person name="Lucas S."/>
            <person name="Lapidus A."/>
            <person name="Glavina Del Rio T."/>
            <person name="Dalin E."/>
            <person name="Tice H."/>
            <person name="Bruce D."/>
            <person name="Goodwin L."/>
            <person name="Pitluck S."/>
            <person name="Larimer F.W."/>
            <person name="Land M.L."/>
            <person name="Hauser L."/>
            <person name="Sangwan P."/>
            <person name="de Vos W.M."/>
            <person name="Janssen P.H."/>
            <person name="Smidt H."/>
        </authorList>
    </citation>
    <scope>NUCLEOTIDE SEQUENCE [LARGE SCALE GENOMIC DNA]</scope>
    <source>
        <strain evidence="3 4">Ellin428</strain>
    </source>
</reference>
<name>B4CY09_9BACT</name>
<dbReference type="Pfam" id="PF07963">
    <property type="entry name" value="N_methyl"/>
    <property type="match status" value="1"/>
</dbReference>
<feature type="transmembrane region" description="Helical" evidence="2">
    <location>
        <begin position="12"/>
        <end position="32"/>
    </location>
</feature>
<dbReference type="PRINTS" id="PR00813">
    <property type="entry name" value="BCTERIALGSPG"/>
</dbReference>
<dbReference type="RefSeq" id="WP_006978776.1">
    <property type="nucleotide sequence ID" value="NZ_ABVL01000003.1"/>
</dbReference>
<accession>B4CY09</accession>
<dbReference type="InParanoid" id="B4CY09"/>
<evidence type="ECO:0000313" key="4">
    <source>
        <dbReference type="Proteomes" id="UP000005824"/>
    </source>
</evidence>
<dbReference type="InterPro" id="IPR012902">
    <property type="entry name" value="N_methyl_site"/>
</dbReference>
<proteinExistence type="predicted"/>
<evidence type="ECO:0000256" key="2">
    <source>
        <dbReference type="SAM" id="Phobius"/>
    </source>
</evidence>
<dbReference type="Gene3D" id="3.30.700.10">
    <property type="entry name" value="Glycoprotein, Type 4 Pilin"/>
    <property type="match status" value="1"/>
</dbReference>
<keyword evidence="2" id="KW-0472">Membrane</keyword>
<dbReference type="NCBIfam" id="TIGR02532">
    <property type="entry name" value="IV_pilin_GFxxxE"/>
    <property type="match status" value="1"/>
</dbReference>
<keyword evidence="2" id="KW-1133">Transmembrane helix</keyword>
<dbReference type="Proteomes" id="UP000005824">
    <property type="component" value="Unassembled WGS sequence"/>
</dbReference>
<dbReference type="GO" id="GO:0015627">
    <property type="term" value="C:type II protein secretion system complex"/>
    <property type="evidence" value="ECO:0007669"/>
    <property type="project" value="InterPro"/>
</dbReference>
<dbReference type="SUPFAM" id="SSF54523">
    <property type="entry name" value="Pili subunits"/>
    <property type="match status" value="1"/>
</dbReference>
<dbReference type="InterPro" id="IPR045584">
    <property type="entry name" value="Pilin-like"/>
</dbReference>
<comment type="caution">
    <text evidence="3">The sequence shown here is derived from an EMBL/GenBank/DDBJ whole genome shotgun (WGS) entry which is preliminary data.</text>
</comment>
<dbReference type="EMBL" id="ABVL01000003">
    <property type="protein sequence ID" value="EDY21157.1"/>
    <property type="molecule type" value="Genomic_DNA"/>
</dbReference>
<sequence length="219" mass="23318" precursor="true">MIRSPRNAAFTLVEMITVIAIIAILAGLILAVNTVAQKKAGLSRAETEIKEISVAIENYKTDNGGYPQDPNLTDTLDPRNASVATSVTNPQGAVAQSSRFLYEQLSGDTDGDGTIGNGSDTGKNYAPDFWKPTHLGGTKNGSGKVAPVLYIMDPFGNPYGYSTAGLLVEQEFRAALSTNPNAPRNVQNSKGTQGYNPTFDLWSCAGDTAGLSAKWIKNW</sequence>
<dbReference type="AlphaFoldDB" id="B4CY09"/>
<organism evidence="3 4">
    <name type="scientific">Chthoniobacter flavus Ellin428</name>
    <dbReference type="NCBI Taxonomy" id="497964"/>
    <lineage>
        <taxon>Bacteria</taxon>
        <taxon>Pseudomonadati</taxon>
        <taxon>Verrucomicrobiota</taxon>
        <taxon>Spartobacteria</taxon>
        <taxon>Chthoniobacterales</taxon>
        <taxon>Chthoniobacteraceae</taxon>
        <taxon>Chthoniobacter</taxon>
    </lineage>
</organism>
<dbReference type="GO" id="GO:0015628">
    <property type="term" value="P:protein secretion by the type II secretion system"/>
    <property type="evidence" value="ECO:0007669"/>
    <property type="project" value="InterPro"/>
</dbReference>
<dbReference type="STRING" id="497964.CfE428DRAFT_1450"/>
<keyword evidence="1" id="KW-0488">Methylation</keyword>
<gene>
    <name evidence="3" type="ORF">CfE428DRAFT_1450</name>
</gene>
<dbReference type="InterPro" id="IPR000983">
    <property type="entry name" value="Bac_GSPG_pilin"/>
</dbReference>
<keyword evidence="4" id="KW-1185">Reference proteome</keyword>
<keyword evidence="2" id="KW-0812">Transmembrane</keyword>
<protein>
    <submittedName>
        <fullName evidence="3">Uncharacterized protein</fullName>
    </submittedName>
</protein>
<evidence type="ECO:0000313" key="3">
    <source>
        <dbReference type="EMBL" id="EDY21157.1"/>
    </source>
</evidence>
<evidence type="ECO:0000256" key="1">
    <source>
        <dbReference type="ARBA" id="ARBA00022481"/>
    </source>
</evidence>